<feature type="region of interest" description="Disordered" evidence="2">
    <location>
        <begin position="861"/>
        <end position="882"/>
    </location>
</feature>
<dbReference type="OrthoDB" id="7464126at2759"/>
<evidence type="ECO:0000256" key="1">
    <source>
        <dbReference type="ARBA" id="ARBA00022737"/>
    </source>
</evidence>
<evidence type="ECO:0000313" key="4">
    <source>
        <dbReference type="EMBL" id="KXX74040.1"/>
    </source>
</evidence>
<protein>
    <submittedName>
        <fullName evidence="4">Protein SERAC1</fullName>
    </submittedName>
</protein>
<dbReference type="SUPFAM" id="SSF53335">
    <property type="entry name" value="S-adenosyl-L-methionine-dependent methyltransferases"/>
    <property type="match status" value="1"/>
</dbReference>
<evidence type="ECO:0000259" key="3">
    <source>
        <dbReference type="Pfam" id="PF24883"/>
    </source>
</evidence>
<sequence length="1584" mass="178672">MKVQEDSIKSVGLTLLYEPDWPIDPAVDVVLVHGIGGHPVRSWKYQGQTHTPTTPNSTTRTSSIRRKLKKAPPVSTLRRSNSEPLLVKEQGSLGRSRSLLRKGSAKSSSRLKLATSLAELAGQKAEADLDAYWPLGFLPTSCPNARVFTWGYHTLVVDKKPLRLQGDIFAHAEELLVELASTRASLGARPRPIIFVAHSTGGVLVKELLRQSEADRDGPLKEILLATSAVVFLGSPHRGTEHCNLGDAIKSMASVTLPIDPDDPVLSELCGAESIEVELGRQTFVRLWNDYNFRVKTFQESVIPSYSHPELRAETTIRRLASFIGDPRENAETIGALHENICKFASIEDPGYRALVKSLASFIAAEEDARHILNTKETECLSALIQPQFILSETHPATSYPGTCLWLYDLYDFQAWHHRNGPSKHKILWIRGESGCGKTILLRSLRRRLERQWAPAGASFIWSTAGGYDATSVFFPGISRQQQEASPASVYRSLLAQLFPLDPRLRRALLKLYNYPRSDPRTFDDAQVVSFFADYYVNHRIETPIKRTFIFVEIADDAGQAYVRELLGRLSQLASNSEFSICVASAYHPEIEDDKTISIPMHLRNTDDILRYVNLNLVAEWEERNRIVMCIGQKSEGVFLWAEIVVNILNAAIIEGATQEMIEYTLEEVPGDLHGLYEWMLSTLNEREKAESLILFQWVILAAEPMRLNDLFTAIRLTDPDPFTSYQELGPFMAFNIGKPFSMRDLRQLRNSEITSDTPDQFHRWLRARSIGLLELKSDNDDDNRQPVTNEPLGLQRVQPIHGSVRSFFLSGRGFACLASVNPSIPASLSPADFIDVSHYALLRACLTYLNMRDFEGLGPSKRRHHHHHHQNDRSPLSPNSAKLETWYHPPATVSSQRHLVMSSYPFLKYAVENLLFHLLSPTLFRYFLPQHEMLMAFSANNFRLWKRWTSLLGTRDAEVIITRHTSSTAAAATGITSSPSSPSSPSSFSPSSPAKGCIGTRQLRPFSGLGLPASKLVATNSVAQGLYDSDVWTWSRGAKKAKTDRYRVNVVGEELCDDILSYFGQTLKRHKGCDLIDIFPGVGTWSQKLHDVLEPRSHLLLEPEEDFYKPYLEPLLKRPGTKLLRQSGIVWEELSSVLTPEHLPHQVERRYTTNETPERNDTLLVTINLSLYPKKKFRTFGSLVQLVLFQLISSIRPGSLLQRYGLVRMLIWVADDEKAILLPRNLQRRKKTVVETELSTEWICEIAGADHVDETGTKPSSWFKRDMSIDMEQTGKVLRRMRKQKFVTPPGRETLALKEVLELGRRKGAVAGRQAVRIARSYMGEKEKLESDFNAGVFEEYSTEHKRLKTLQYWTNWNTKRGDHVYKLLQMRAKAIDLIKKGDTTGKAQKLIDDLEYEVNALDKNLRLQYLLARDNLHAVQTDSPILSWDNRYVEPLVVKPTEFFPNVPCALLDVQPGAAAPILRDMGPRSTRAGDMFDLILRSLMSHSTQPISKALDLIYPGAGEGIYPNCASLQDPHLGGSPMRGWGELTPRSLTSDQFVDIIKAWTEWPFHPTYAQLVSRTLDETAEEEEGLMGNNATAE</sequence>
<reference evidence="4 5" key="1">
    <citation type="journal article" date="2016" name="Genome Announc.">
        <title>Genome Sequence of Madurella mycetomatis mm55, Isolated from a Human Mycetoma Case in Sudan.</title>
        <authorList>
            <person name="Smit S."/>
            <person name="Derks M.F."/>
            <person name="Bervoets S."/>
            <person name="Fahal A."/>
            <person name="van Leeuwen W."/>
            <person name="van Belkum A."/>
            <person name="van de Sande W.W."/>
        </authorList>
    </citation>
    <scope>NUCLEOTIDE SEQUENCE [LARGE SCALE GENOMIC DNA]</scope>
    <source>
        <strain evidence="5">mm55</strain>
    </source>
</reference>
<feature type="compositionally biased region" description="Low complexity" evidence="2">
    <location>
        <begin position="49"/>
        <end position="62"/>
    </location>
</feature>
<dbReference type="InterPro" id="IPR023165">
    <property type="entry name" value="rRNA_Ade_diMease-like_C"/>
</dbReference>
<dbReference type="Gene3D" id="3.40.50.150">
    <property type="entry name" value="Vaccinia Virus protein VP39"/>
    <property type="match status" value="1"/>
</dbReference>
<feature type="domain" description="Nephrocystin 3-like N-terminal" evidence="3">
    <location>
        <begin position="402"/>
        <end position="583"/>
    </location>
</feature>
<keyword evidence="5" id="KW-1185">Reference proteome</keyword>
<dbReference type="Gene3D" id="3.40.50.1820">
    <property type="entry name" value="alpha/beta hydrolase"/>
    <property type="match status" value="1"/>
</dbReference>
<dbReference type="EMBL" id="LCTW02000393">
    <property type="protein sequence ID" value="KXX74040.1"/>
    <property type="molecule type" value="Genomic_DNA"/>
</dbReference>
<dbReference type="InterPro" id="IPR029063">
    <property type="entry name" value="SAM-dependent_MTases_sf"/>
</dbReference>
<organism evidence="4 5">
    <name type="scientific">Madurella mycetomatis</name>
    <dbReference type="NCBI Taxonomy" id="100816"/>
    <lineage>
        <taxon>Eukaryota</taxon>
        <taxon>Fungi</taxon>
        <taxon>Dikarya</taxon>
        <taxon>Ascomycota</taxon>
        <taxon>Pezizomycotina</taxon>
        <taxon>Sordariomycetes</taxon>
        <taxon>Sordariomycetidae</taxon>
        <taxon>Sordariales</taxon>
        <taxon>Sordariales incertae sedis</taxon>
        <taxon>Madurella</taxon>
    </lineage>
</organism>
<feature type="compositionally biased region" description="Low complexity" evidence="2">
    <location>
        <begin position="972"/>
        <end position="995"/>
    </location>
</feature>
<evidence type="ECO:0000256" key="2">
    <source>
        <dbReference type="SAM" id="MobiDB-lite"/>
    </source>
</evidence>
<dbReference type="AlphaFoldDB" id="A0A175VSM1"/>
<evidence type="ECO:0000313" key="5">
    <source>
        <dbReference type="Proteomes" id="UP000078237"/>
    </source>
</evidence>
<dbReference type="PANTHER" id="PTHR10039:SF5">
    <property type="entry name" value="NACHT DOMAIN-CONTAINING PROTEIN"/>
    <property type="match status" value="1"/>
</dbReference>
<dbReference type="Gene3D" id="1.10.8.100">
    <property type="entry name" value="Ribosomal RNA adenine dimethylase-like, domain 2"/>
    <property type="match status" value="1"/>
</dbReference>
<gene>
    <name evidence="4" type="ORF">MMYC01_209555</name>
</gene>
<dbReference type="PANTHER" id="PTHR10039">
    <property type="entry name" value="AMELOGENIN"/>
    <property type="match status" value="1"/>
</dbReference>
<feature type="region of interest" description="Disordered" evidence="2">
    <location>
        <begin position="972"/>
        <end position="996"/>
    </location>
</feature>
<proteinExistence type="predicted"/>
<comment type="caution">
    <text evidence="4">The sequence shown here is derived from an EMBL/GenBank/DDBJ whole genome shotgun (WGS) entry which is preliminary data.</text>
</comment>
<feature type="compositionally biased region" description="Basic residues" evidence="2">
    <location>
        <begin position="861"/>
        <end position="871"/>
    </location>
</feature>
<dbReference type="InterPro" id="IPR029058">
    <property type="entry name" value="AB_hydrolase_fold"/>
</dbReference>
<dbReference type="Proteomes" id="UP000078237">
    <property type="component" value="Unassembled WGS sequence"/>
</dbReference>
<dbReference type="InterPro" id="IPR056884">
    <property type="entry name" value="NPHP3-like_N"/>
</dbReference>
<dbReference type="VEuPathDB" id="FungiDB:MMYC01_209555"/>
<dbReference type="Pfam" id="PF24883">
    <property type="entry name" value="NPHP3_N"/>
    <property type="match status" value="1"/>
</dbReference>
<dbReference type="SUPFAM" id="SSF53474">
    <property type="entry name" value="alpha/beta-Hydrolases"/>
    <property type="match status" value="1"/>
</dbReference>
<name>A0A175VSM1_9PEZI</name>
<feature type="region of interest" description="Disordered" evidence="2">
    <location>
        <begin position="42"/>
        <end position="83"/>
    </location>
</feature>
<accession>A0A175VSM1</accession>
<keyword evidence="1" id="KW-0677">Repeat</keyword>